<dbReference type="PROSITE" id="PS50113">
    <property type="entry name" value="PAC"/>
    <property type="match status" value="1"/>
</dbReference>
<comment type="catalytic activity">
    <reaction evidence="1">
        <text>ATP + protein L-histidine = ADP + protein N-phospho-L-histidine.</text>
        <dbReference type="EC" id="2.7.13.3"/>
    </reaction>
</comment>
<gene>
    <name evidence="4" type="ORF">HH214_00750</name>
</gene>
<dbReference type="Proteomes" id="UP000503278">
    <property type="component" value="Chromosome"/>
</dbReference>
<dbReference type="EC" id="2.7.13.3" evidence="2"/>
<evidence type="ECO:0000313" key="5">
    <source>
        <dbReference type="Proteomes" id="UP000503278"/>
    </source>
</evidence>
<protein>
    <recommendedName>
        <fullName evidence="2">histidine kinase</fullName>
        <ecNumber evidence="2">2.7.13.3</ecNumber>
    </recommendedName>
</protein>
<dbReference type="InterPro" id="IPR029016">
    <property type="entry name" value="GAF-like_dom_sf"/>
</dbReference>
<dbReference type="InterPro" id="IPR036097">
    <property type="entry name" value="HisK_dim/P_sf"/>
</dbReference>
<dbReference type="InterPro" id="IPR013656">
    <property type="entry name" value="PAS_4"/>
</dbReference>
<dbReference type="Gene3D" id="1.10.287.130">
    <property type="match status" value="1"/>
</dbReference>
<dbReference type="AlphaFoldDB" id="A0A7L5DTS5"/>
<dbReference type="EMBL" id="CP051682">
    <property type="protein sequence ID" value="QJD94500.1"/>
    <property type="molecule type" value="Genomic_DNA"/>
</dbReference>
<reference evidence="4 5" key="1">
    <citation type="submission" date="2020-04" db="EMBL/GenBank/DDBJ databases">
        <title>Genome sequencing of novel species.</title>
        <authorList>
            <person name="Heo J."/>
            <person name="Kim S.-J."/>
            <person name="Kim J.-S."/>
            <person name="Hong S.-B."/>
            <person name="Kwon S.-W."/>
        </authorList>
    </citation>
    <scope>NUCLEOTIDE SEQUENCE [LARGE SCALE GENOMIC DNA]</scope>
    <source>
        <strain evidence="4 5">F39-2</strain>
    </source>
</reference>
<dbReference type="RefSeq" id="WP_169605518.1">
    <property type="nucleotide sequence ID" value="NZ_CP051682.1"/>
</dbReference>
<dbReference type="InterPro" id="IPR000700">
    <property type="entry name" value="PAS-assoc_C"/>
</dbReference>
<dbReference type="NCBIfam" id="TIGR00229">
    <property type="entry name" value="sensory_box"/>
    <property type="match status" value="1"/>
</dbReference>
<dbReference type="SUPFAM" id="SSF55781">
    <property type="entry name" value="GAF domain-like"/>
    <property type="match status" value="1"/>
</dbReference>
<dbReference type="Gene3D" id="3.30.450.20">
    <property type="entry name" value="PAS domain"/>
    <property type="match status" value="1"/>
</dbReference>
<evidence type="ECO:0000259" key="3">
    <source>
        <dbReference type="PROSITE" id="PS50113"/>
    </source>
</evidence>
<dbReference type="Pfam" id="PF01590">
    <property type="entry name" value="GAF"/>
    <property type="match status" value="1"/>
</dbReference>
<dbReference type="SUPFAM" id="SSF47384">
    <property type="entry name" value="Homodimeric domain of signal transducing histidine kinase"/>
    <property type="match status" value="1"/>
</dbReference>
<dbReference type="CDD" id="cd00130">
    <property type="entry name" value="PAS"/>
    <property type="match status" value="1"/>
</dbReference>
<evidence type="ECO:0000256" key="2">
    <source>
        <dbReference type="ARBA" id="ARBA00012438"/>
    </source>
</evidence>
<name>A0A7L5DTS5_9SPHI</name>
<dbReference type="PANTHER" id="PTHR43102">
    <property type="entry name" value="SLR1143 PROTEIN"/>
    <property type="match status" value="1"/>
</dbReference>
<dbReference type="GO" id="GO:0000155">
    <property type="term" value="F:phosphorelay sensor kinase activity"/>
    <property type="evidence" value="ECO:0007669"/>
    <property type="project" value="InterPro"/>
</dbReference>
<accession>A0A7L5DTS5</accession>
<feature type="domain" description="PAC" evidence="3">
    <location>
        <begin position="246"/>
        <end position="298"/>
    </location>
</feature>
<dbReference type="InterPro" id="IPR003661">
    <property type="entry name" value="HisK_dim/P_dom"/>
</dbReference>
<sequence>MLTGESQRILTMQRFLDLDISRENELQNIVALAADTCQAQAAFLVFVEQDTIKVKFKAGSLADSLPNAETFYQEVFQGQEVVVIPNTKNNPLFANHPWVTGPANIRFYAGAPLITHDGLTIGALFVVGQEPKNLSDRRKGMLNILARQAVNMAEFELSISMLREQLLEAKSSANKLRMFFESTRSNHLLMDSKMEVLAFNRAFYNISKAVMGIKVKAGTHATQYIFPNYREDFEKNFQIALQGTLVQYERYIEYQGYAPSWVRVSYNPVSDDQGTIIGISFNATDITEQKRNEHKVLEQNEALRKIAHIQSHELRKPVASILGLMNVIKIEGTGPDNENLAMMEKAVLELDHTIQDIVGSIEEQENQSSLVHLP</sequence>
<evidence type="ECO:0000256" key="1">
    <source>
        <dbReference type="ARBA" id="ARBA00000085"/>
    </source>
</evidence>
<keyword evidence="5" id="KW-1185">Reference proteome</keyword>
<proteinExistence type="predicted"/>
<dbReference type="InterPro" id="IPR000014">
    <property type="entry name" value="PAS"/>
</dbReference>
<organism evidence="4 5">
    <name type="scientific">Mucilaginibacter robiniae</name>
    <dbReference type="NCBI Taxonomy" id="2728022"/>
    <lineage>
        <taxon>Bacteria</taxon>
        <taxon>Pseudomonadati</taxon>
        <taxon>Bacteroidota</taxon>
        <taxon>Sphingobacteriia</taxon>
        <taxon>Sphingobacteriales</taxon>
        <taxon>Sphingobacteriaceae</taxon>
        <taxon>Mucilaginibacter</taxon>
    </lineage>
</organism>
<dbReference type="InterPro" id="IPR035965">
    <property type="entry name" value="PAS-like_dom_sf"/>
</dbReference>
<dbReference type="Pfam" id="PF08448">
    <property type="entry name" value="PAS_4"/>
    <property type="match status" value="1"/>
</dbReference>
<dbReference type="KEGG" id="mrob:HH214_00750"/>
<dbReference type="PANTHER" id="PTHR43102:SF2">
    <property type="entry name" value="GAF DOMAIN-CONTAINING PROTEIN"/>
    <property type="match status" value="1"/>
</dbReference>
<dbReference type="Gene3D" id="3.30.450.40">
    <property type="match status" value="1"/>
</dbReference>
<evidence type="ECO:0000313" key="4">
    <source>
        <dbReference type="EMBL" id="QJD94500.1"/>
    </source>
</evidence>
<dbReference type="InterPro" id="IPR003018">
    <property type="entry name" value="GAF"/>
</dbReference>
<dbReference type="SUPFAM" id="SSF55785">
    <property type="entry name" value="PYP-like sensor domain (PAS domain)"/>
    <property type="match status" value="1"/>
</dbReference>
<dbReference type="CDD" id="cd00082">
    <property type="entry name" value="HisKA"/>
    <property type="match status" value="1"/>
</dbReference>